<dbReference type="EMBL" id="CAJOBD010002274">
    <property type="protein sequence ID" value="CAF3869739.1"/>
    <property type="molecule type" value="Genomic_DNA"/>
</dbReference>
<evidence type="ECO:0000313" key="3">
    <source>
        <dbReference type="EMBL" id="CAF1469817.1"/>
    </source>
</evidence>
<evidence type="ECO:0000313" key="6">
    <source>
        <dbReference type="EMBL" id="CAF4013902.1"/>
    </source>
</evidence>
<reference evidence="2" key="1">
    <citation type="submission" date="2021-02" db="EMBL/GenBank/DDBJ databases">
        <authorList>
            <person name="Nowell W R."/>
        </authorList>
    </citation>
    <scope>NUCLEOTIDE SEQUENCE</scope>
</reference>
<dbReference type="EMBL" id="CAJOBE010011039">
    <property type="protein sequence ID" value="CAF4122143.1"/>
    <property type="molecule type" value="Genomic_DNA"/>
</dbReference>
<feature type="region of interest" description="Disordered" evidence="1">
    <location>
        <begin position="269"/>
        <end position="294"/>
    </location>
</feature>
<evidence type="ECO:0000313" key="7">
    <source>
        <dbReference type="EMBL" id="CAF4122143.1"/>
    </source>
</evidence>
<evidence type="ECO:0000313" key="8">
    <source>
        <dbReference type="Proteomes" id="UP000663882"/>
    </source>
</evidence>
<dbReference type="EMBL" id="CAJOAX010007614">
    <property type="protein sequence ID" value="CAF4013902.1"/>
    <property type="molecule type" value="Genomic_DNA"/>
</dbReference>
<dbReference type="Proteomes" id="UP000663889">
    <property type="component" value="Unassembled WGS sequence"/>
</dbReference>
<dbReference type="Proteomes" id="UP000663882">
    <property type="component" value="Unassembled WGS sequence"/>
</dbReference>
<comment type="caution">
    <text evidence="2">The sequence shown here is derived from an EMBL/GenBank/DDBJ whole genome shotgun (WGS) entry which is preliminary data.</text>
</comment>
<dbReference type="EMBL" id="CAJNOO010003665">
    <property type="protein sequence ID" value="CAF1349231.1"/>
    <property type="molecule type" value="Genomic_DNA"/>
</dbReference>
<dbReference type="Proteomes" id="UP000663874">
    <property type="component" value="Unassembled WGS sequence"/>
</dbReference>
<organism evidence="2 8">
    <name type="scientific">Rotaria sordida</name>
    <dbReference type="NCBI Taxonomy" id="392033"/>
    <lineage>
        <taxon>Eukaryota</taxon>
        <taxon>Metazoa</taxon>
        <taxon>Spiralia</taxon>
        <taxon>Gnathifera</taxon>
        <taxon>Rotifera</taxon>
        <taxon>Eurotatoria</taxon>
        <taxon>Bdelloidea</taxon>
        <taxon>Philodinida</taxon>
        <taxon>Philodinidae</taxon>
        <taxon>Rotaria</taxon>
    </lineage>
</organism>
<dbReference type="EMBL" id="CAJNOU010006789">
    <property type="protein sequence ID" value="CAF1512663.1"/>
    <property type="molecule type" value="Genomic_DNA"/>
</dbReference>
<dbReference type="OrthoDB" id="10050896at2759"/>
<feature type="compositionally biased region" description="Low complexity" evidence="1">
    <location>
        <begin position="273"/>
        <end position="286"/>
    </location>
</feature>
<dbReference type="Proteomes" id="UP000663864">
    <property type="component" value="Unassembled WGS sequence"/>
</dbReference>
<evidence type="ECO:0000313" key="2">
    <source>
        <dbReference type="EMBL" id="CAF1349231.1"/>
    </source>
</evidence>
<sequence length="305" mass="34680">MSIKNSSIPDDIMKYEYKRFFDFVKDFSGERVASLLEYQDLSNVECLLACQDPLEILSLDSDDLLELKKKTCIKLNDNSYAILPGIKSKMNILTKALLKKYNELKKEASKISSNITMTNNLSTTALTTTNSVRSSDQSSRILEPISSLSNTSSTAETRIKQHIKQLINDWCKRTIENENSDERHFQLIENRDYEIIIDIVSTKVVIRCECGAVSTLGQKDKNYVLSNYIRHLTKSNPCPMVQQKLKEINENSITDVGSTRENTNTSVDVAIDPTSSLPPSTQTSLMTRKRTKEFNPLLMKKMKKK</sequence>
<name>A0A815H9Q5_9BILA</name>
<dbReference type="EMBL" id="CAJNOT010005598">
    <property type="protein sequence ID" value="CAF1469817.1"/>
    <property type="molecule type" value="Genomic_DNA"/>
</dbReference>
<evidence type="ECO:0000256" key="1">
    <source>
        <dbReference type="SAM" id="MobiDB-lite"/>
    </source>
</evidence>
<dbReference type="Proteomes" id="UP000663836">
    <property type="component" value="Unassembled WGS sequence"/>
</dbReference>
<proteinExistence type="predicted"/>
<dbReference type="Proteomes" id="UP000663823">
    <property type="component" value="Unassembled WGS sequence"/>
</dbReference>
<dbReference type="AlphaFoldDB" id="A0A815H9Q5"/>
<accession>A0A815H9Q5</accession>
<evidence type="ECO:0000313" key="5">
    <source>
        <dbReference type="EMBL" id="CAF3869739.1"/>
    </source>
</evidence>
<protein>
    <submittedName>
        <fullName evidence="2">Uncharacterized protein</fullName>
    </submittedName>
</protein>
<gene>
    <name evidence="7" type="ORF">FNK824_LOCUS32354</name>
    <name evidence="5" type="ORF">JBS370_LOCUS19236</name>
    <name evidence="6" type="ORF">OTI717_LOCUS29709</name>
    <name evidence="2" type="ORF">RFH988_LOCUS32207</name>
    <name evidence="4" type="ORF">SEV965_LOCUS36630</name>
    <name evidence="3" type="ORF">ZHD862_LOCUS36078</name>
</gene>
<evidence type="ECO:0000313" key="4">
    <source>
        <dbReference type="EMBL" id="CAF1512663.1"/>
    </source>
</evidence>